<evidence type="ECO:0000256" key="2">
    <source>
        <dbReference type="ARBA" id="ARBA00010352"/>
    </source>
</evidence>
<dbReference type="Pfam" id="PF05825">
    <property type="entry name" value="PSP94"/>
    <property type="match status" value="1"/>
</dbReference>
<dbReference type="PANTHER" id="PTHR10500">
    <property type="entry name" value="BETA-MICROSEMINOPROTEIN"/>
    <property type="match status" value="1"/>
</dbReference>
<proteinExistence type="inferred from homology"/>
<protein>
    <recommendedName>
        <fullName evidence="7">Beta-microseminoprotein</fullName>
    </recommendedName>
</protein>
<keyword evidence="4" id="KW-1015">Disulfide bond</keyword>
<reference evidence="5" key="1">
    <citation type="submission" date="2014-08" db="EMBL/GenBank/DDBJ databases">
        <authorList>
            <person name="Senf B."/>
            <person name="Petzold A."/>
            <person name="Downie B.R."/>
            <person name="Koch P."/>
            <person name="Platzer M."/>
        </authorList>
    </citation>
    <scope>NUCLEOTIDE SEQUENCE [LARGE SCALE GENOMIC DNA]</scope>
    <source>
        <strain evidence="5">GRZ</strain>
    </source>
</reference>
<evidence type="ECO:0000256" key="3">
    <source>
        <dbReference type="ARBA" id="ARBA00022525"/>
    </source>
</evidence>
<comment type="subcellular location">
    <subcellularLocation>
        <location evidence="1">Secreted</location>
    </subcellularLocation>
</comment>
<organism evidence="5 6">
    <name type="scientific">Nothobranchius furzeri</name>
    <name type="common">Turquoise killifish</name>
    <dbReference type="NCBI Taxonomy" id="105023"/>
    <lineage>
        <taxon>Eukaryota</taxon>
        <taxon>Metazoa</taxon>
        <taxon>Chordata</taxon>
        <taxon>Craniata</taxon>
        <taxon>Vertebrata</taxon>
        <taxon>Euteleostomi</taxon>
        <taxon>Actinopterygii</taxon>
        <taxon>Neopterygii</taxon>
        <taxon>Teleostei</taxon>
        <taxon>Neoteleostei</taxon>
        <taxon>Acanthomorphata</taxon>
        <taxon>Ovalentaria</taxon>
        <taxon>Atherinomorphae</taxon>
        <taxon>Cyprinodontiformes</taxon>
        <taxon>Nothobranchiidae</taxon>
        <taxon>Nothobranchius</taxon>
    </lineage>
</organism>
<name>A0A8C6L640_NOTFU</name>
<dbReference type="PANTHER" id="PTHR10500:SF7">
    <property type="entry name" value="BETA-MICROSEMINOPROTEIN"/>
    <property type="match status" value="1"/>
</dbReference>
<comment type="similarity">
    <text evidence="2">Belongs to the beta-microseminoprotein family.</text>
</comment>
<dbReference type="Ensembl" id="ENSNFUT00015015003.1">
    <property type="protein sequence ID" value="ENSNFUP00015014293.1"/>
    <property type="gene ID" value="ENSNFUG00015006952.1"/>
</dbReference>
<evidence type="ECO:0000256" key="1">
    <source>
        <dbReference type="ARBA" id="ARBA00004613"/>
    </source>
</evidence>
<keyword evidence="3" id="KW-0964">Secreted</keyword>
<dbReference type="GeneTree" id="ENSGT00940000168891"/>
<keyword evidence="6" id="KW-1185">Reference proteome</keyword>
<evidence type="ECO:0008006" key="7">
    <source>
        <dbReference type="Google" id="ProtNLM"/>
    </source>
</evidence>
<dbReference type="GO" id="GO:0005576">
    <property type="term" value="C:extracellular region"/>
    <property type="evidence" value="ECO:0007669"/>
    <property type="project" value="UniProtKB-SubCell"/>
</dbReference>
<evidence type="ECO:0000313" key="6">
    <source>
        <dbReference type="Proteomes" id="UP000694548"/>
    </source>
</evidence>
<reference evidence="5" key="2">
    <citation type="submission" date="2025-08" db="UniProtKB">
        <authorList>
            <consortium name="Ensembl"/>
        </authorList>
    </citation>
    <scope>IDENTIFICATION</scope>
</reference>
<sequence length="110" mass="12045">HTCTHTHTQSCYIYSSEPHCGDFVSLLLVASTGDQTSCQDDVDMTWHPLGSHWRNSKCMDCDCSSCCAAYSTPTQFPSDCVAVFDPTACEYIVHKKNDPSEICPVFAAVG</sequence>
<dbReference type="InterPro" id="IPR008735">
    <property type="entry name" value="PSP94"/>
</dbReference>
<dbReference type="Gene3D" id="2.60.40.1900">
    <property type="entry name" value="Beta-microseminoprotein (PSP94) domain"/>
    <property type="match status" value="1"/>
</dbReference>
<accession>A0A8C6L640</accession>
<reference evidence="5" key="3">
    <citation type="submission" date="2025-09" db="UniProtKB">
        <authorList>
            <consortium name="Ensembl"/>
        </authorList>
    </citation>
    <scope>IDENTIFICATION</scope>
</reference>
<evidence type="ECO:0000256" key="4">
    <source>
        <dbReference type="ARBA" id="ARBA00023157"/>
    </source>
</evidence>
<dbReference type="AlphaFoldDB" id="A0A8C6L640"/>
<dbReference type="Proteomes" id="UP000694548">
    <property type="component" value="Chromosome sgr18"/>
</dbReference>
<evidence type="ECO:0000313" key="5">
    <source>
        <dbReference type="Ensembl" id="ENSNFUP00015014293.1"/>
    </source>
</evidence>